<dbReference type="SMART" id="SM00347">
    <property type="entry name" value="HTH_MARR"/>
    <property type="match status" value="1"/>
</dbReference>
<reference evidence="5 6" key="1">
    <citation type="submission" date="2019-05" db="EMBL/GenBank/DDBJ databases">
        <title>Marivita sp. nov. isolated from sea sediment.</title>
        <authorList>
            <person name="Kim W."/>
        </authorList>
    </citation>
    <scope>NUCLEOTIDE SEQUENCE [LARGE SCALE GENOMIC DNA]</scope>
    <source>
        <strain evidence="5 6">CAU 1492</strain>
    </source>
</reference>
<organism evidence="5 6">
    <name type="scientific">Arenibacterium halophilum</name>
    <dbReference type="NCBI Taxonomy" id="2583821"/>
    <lineage>
        <taxon>Bacteria</taxon>
        <taxon>Pseudomonadati</taxon>
        <taxon>Pseudomonadota</taxon>
        <taxon>Alphaproteobacteria</taxon>
        <taxon>Rhodobacterales</taxon>
        <taxon>Paracoccaceae</taxon>
        <taxon>Arenibacterium</taxon>
    </lineage>
</organism>
<evidence type="ECO:0000313" key="6">
    <source>
        <dbReference type="Proteomes" id="UP001191082"/>
    </source>
</evidence>
<comment type="caution">
    <text evidence="5">The sequence shown here is derived from an EMBL/GenBank/DDBJ whole genome shotgun (WGS) entry which is preliminary data.</text>
</comment>
<dbReference type="Proteomes" id="UP001191082">
    <property type="component" value="Unassembled WGS sequence"/>
</dbReference>
<evidence type="ECO:0000259" key="4">
    <source>
        <dbReference type="PROSITE" id="PS50995"/>
    </source>
</evidence>
<evidence type="ECO:0000256" key="2">
    <source>
        <dbReference type="ARBA" id="ARBA00023125"/>
    </source>
</evidence>
<accession>A0ABY2X8J1</accession>
<evidence type="ECO:0000256" key="3">
    <source>
        <dbReference type="ARBA" id="ARBA00023163"/>
    </source>
</evidence>
<dbReference type="Pfam" id="PF01047">
    <property type="entry name" value="MarR"/>
    <property type="match status" value="1"/>
</dbReference>
<keyword evidence="6" id="KW-1185">Reference proteome</keyword>
<keyword evidence="2" id="KW-0238">DNA-binding</keyword>
<keyword evidence="1" id="KW-0805">Transcription regulation</keyword>
<dbReference type="PROSITE" id="PS01117">
    <property type="entry name" value="HTH_MARR_1"/>
    <property type="match status" value="1"/>
</dbReference>
<dbReference type="PANTHER" id="PTHR33164">
    <property type="entry name" value="TRANSCRIPTIONAL REGULATOR, MARR FAMILY"/>
    <property type="match status" value="1"/>
</dbReference>
<proteinExistence type="predicted"/>
<dbReference type="InterPro" id="IPR039422">
    <property type="entry name" value="MarR/SlyA-like"/>
</dbReference>
<dbReference type="RefSeq" id="WP_138863246.1">
    <property type="nucleotide sequence ID" value="NZ_VCPC01000002.1"/>
</dbReference>
<protein>
    <submittedName>
        <fullName evidence="5">MarR family transcriptional regulator</fullName>
    </submittedName>
</protein>
<dbReference type="InterPro" id="IPR036390">
    <property type="entry name" value="WH_DNA-bd_sf"/>
</dbReference>
<gene>
    <name evidence="5" type="ORF">FGK64_07755</name>
</gene>
<name>A0ABY2X8J1_9RHOB</name>
<dbReference type="SUPFAM" id="SSF46785">
    <property type="entry name" value="Winged helix' DNA-binding domain"/>
    <property type="match status" value="1"/>
</dbReference>
<dbReference type="PRINTS" id="PR00598">
    <property type="entry name" value="HTHMARR"/>
</dbReference>
<evidence type="ECO:0000256" key="1">
    <source>
        <dbReference type="ARBA" id="ARBA00023015"/>
    </source>
</evidence>
<dbReference type="InterPro" id="IPR023187">
    <property type="entry name" value="Tscrpt_reg_MarR-type_CS"/>
</dbReference>
<dbReference type="InterPro" id="IPR000835">
    <property type="entry name" value="HTH_MarR-typ"/>
</dbReference>
<dbReference type="PROSITE" id="PS50995">
    <property type="entry name" value="HTH_MARR_2"/>
    <property type="match status" value="1"/>
</dbReference>
<dbReference type="EMBL" id="VCPC01000002">
    <property type="protein sequence ID" value="TMV12692.1"/>
    <property type="molecule type" value="Genomic_DNA"/>
</dbReference>
<dbReference type="Gene3D" id="1.10.10.10">
    <property type="entry name" value="Winged helix-like DNA-binding domain superfamily/Winged helix DNA-binding domain"/>
    <property type="match status" value="1"/>
</dbReference>
<dbReference type="InterPro" id="IPR036388">
    <property type="entry name" value="WH-like_DNA-bd_sf"/>
</dbReference>
<evidence type="ECO:0000313" key="5">
    <source>
        <dbReference type="EMBL" id="TMV12692.1"/>
    </source>
</evidence>
<keyword evidence="3" id="KW-0804">Transcription</keyword>
<dbReference type="PANTHER" id="PTHR33164:SF95">
    <property type="entry name" value="TRANSCRIPTIONAL REGULATOR"/>
    <property type="match status" value="1"/>
</dbReference>
<sequence length="148" mass="16285">MPDPITRPDSALTPGHLIRRLHQISTRIFTERTHAAGFDLTPVQFIALDTLRENVGIDQASLANAIAKDRATLGAVADRLEQKGLVTRVVNPRDKRARELELTQKGREVVEAMQPIVMSLQSDILPGLTPDEYQTFIHLAAKAAQAAD</sequence>
<feature type="domain" description="HTH marR-type" evidence="4">
    <location>
        <begin position="14"/>
        <end position="145"/>
    </location>
</feature>